<dbReference type="AlphaFoldDB" id="A0A8J4A4V5"/>
<sequence length="304" mass="32843">MPSRGSPVHQTNITASAAREASRVALVTCGALNGLDPDDELLLRPLKERGVRAEAAAWDDPAVDWAGYDLAVLRSTWDYATRLGEFLAWARRVPRLANPVAAVEWNTDKRYLRELAAAGVPTTPTTWVEPGGTWEPADDGPIVVKPSVSAGSIDSGRYGPDERDLAAAHVRRLTDAGRTVMVQPYLTAVDTAGETALVHLRGTYSHAIRKGALLTGPDTGVDGLYREEDISPREPSDAERDVAQRVLDALPFDRADLLYVRVDLIPDAAGEPVLLEVELTEPSLFLAHDERAPARLADAIVGSM</sequence>
<dbReference type="Proteomes" id="UP000635606">
    <property type="component" value="Unassembled WGS sequence"/>
</dbReference>
<dbReference type="SUPFAM" id="SSF56059">
    <property type="entry name" value="Glutathione synthetase ATP-binding domain-like"/>
    <property type="match status" value="1"/>
</dbReference>
<evidence type="ECO:0000313" key="1">
    <source>
        <dbReference type="EMBL" id="GIJ74943.1"/>
    </source>
</evidence>
<dbReference type="PANTHER" id="PTHR39217">
    <property type="match status" value="1"/>
</dbReference>
<dbReference type="InterPro" id="IPR053191">
    <property type="entry name" value="DcsG_Biosynth_Enzyme"/>
</dbReference>
<dbReference type="PANTHER" id="PTHR39217:SF1">
    <property type="entry name" value="GLUTATHIONE SYNTHETASE"/>
    <property type="match status" value="1"/>
</dbReference>
<dbReference type="RefSeq" id="WP_373873974.1">
    <property type="nucleotide sequence ID" value="NZ_BOPH01000146.1"/>
</dbReference>
<name>A0A8J4A4V5_9ACTN</name>
<protein>
    <submittedName>
        <fullName evidence="1">ATP-grasp domain-containing protein</fullName>
    </submittedName>
</protein>
<comment type="caution">
    <text evidence="1">The sequence shown here is derived from an EMBL/GenBank/DDBJ whole genome shotgun (WGS) entry which is preliminary data.</text>
</comment>
<gene>
    <name evidence="1" type="ORF">Voc01_098600</name>
</gene>
<dbReference type="Gene3D" id="3.30.470.20">
    <property type="entry name" value="ATP-grasp fold, B domain"/>
    <property type="match status" value="1"/>
</dbReference>
<accession>A0A8J4A4V5</accession>
<keyword evidence="2" id="KW-1185">Reference proteome</keyword>
<organism evidence="1 2">
    <name type="scientific">Virgisporangium ochraceum</name>
    <dbReference type="NCBI Taxonomy" id="65505"/>
    <lineage>
        <taxon>Bacteria</taxon>
        <taxon>Bacillati</taxon>
        <taxon>Actinomycetota</taxon>
        <taxon>Actinomycetes</taxon>
        <taxon>Micromonosporales</taxon>
        <taxon>Micromonosporaceae</taxon>
        <taxon>Virgisporangium</taxon>
    </lineage>
</organism>
<reference evidence="1" key="1">
    <citation type="submission" date="2021-01" db="EMBL/GenBank/DDBJ databases">
        <title>Whole genome shotgun sequence of Virgisporangium ochraceum NBRC 16418.</title>
        <authorList>
            <person name="Komaki H."/>
            <person name="Tamura T."/>
        </authorList>
    </citation>
    <scope>NUCLEOTIDE SEQUENCE</scope>
    <source>
        <strain evidence="1">NBRC 16418</strain>
    </source>
</reference>
<proteinExistence type="predicted"/>
<dbReference type="EMBL" id="BOPH01000146">
    <property type="protein sequence ID" value="GIJ74943.1"/>
    <property type="molecule type" value="Genomic_DNA"/>
</dbReference>
<evidence type="ECO:0000313" key="2">
    <source>
        <dbReference type="Proteomes" id="UP000635606"/>
    </source>
</evidence>